<proteinExistence type="inferred from homology"/>
<dbReference type="GO" id="GO:0019752">
    <property type="term" value="P:carboxylic acid metabolic process"/>
    <property type="evidence" value="ECO:0007669"/>
    <property type="project" value="InterPro"/>
</dbReference>
<comment type="caution">
    <text evidence="8">The sequence shown here is derived from an EMBL/GenBank/DDBJ whole genome shotgun (WGS) entry which is preliminary data.</text>
</comment>
<evidence type="ECO:0000256" key="3">
    <source>
        <dbReference type="ARBA" id="ARBA00022793"/>
    </source>
</evidence>
<dbReference type="InterPro" id="IPR015421">
    <property type="entry name" value="PyrdxlP-dep_Trfase_major"/>
</dbReference>
<evidence type="ECO:0000256" key="4">
    <source>
        <dbReference type="ARBA" id="ARBA00022898"/>
    </source>
</evidence>
<evidence type="ECO:0000313" key="8">
    <source>
        <dbReference type="EMBL" id="KAH9639491.1"/>
    </source>
</evidence>
<gene>
    <name evidence="8" type="ORF">HF086_003624</name>
</gene>
<evidence type="ECO:0000313" key="9">
    <source>
        <dbReference type="Proteomes" id="UP000814243"/>
    </source>
</evidence>
<dbReference type="GO" id="GO:0016831">
    <property type="term" value="F:carboxy-lyase activity"/>
    <property type="evidence" value="ECO:0007669"/>
    <property type="project" value="UniProtKB-KW"/>
</dbReference>
<dbReference type="Proteomes" id="UP000814243">
    <property type="component" value="Unassembled WGS sequence"/>
</dbReference>
<keyword evidence="5 7" id="KW-0456">Lyase</keyword>
<keyword evidence="3" id="KW-0210">Decarboxylase</keyword>
<evidence type="ECO:0000256" key="1">
    <source>
        <dbReference type="ARBA" id="ARBA00001933"/>
    </source>
</evidence>
<dbReference type="InterPro" id="IPR015424">
    <property type="entry name" value="PyrdxlP-dep_Trfase"/>
</dbReference>
<dbReference type="GO" id="GO:0030170">
    <property type="term" value="F:pyridoxal phosphate binding"/>
    <property type="evidence" value="ECO:0007669"/>
    <property type="project" value="InterPro"/>
</dbReference>
<dbReference type="PANTHER" id="PTHR45677:SF8">
    <property type="entry name" value="CYSTEINE SULFINIC ACID DECARBOXYLASE"/>
    <property type="match status" value="1"/>
</dbReference>
<evidence type="ECO:0008006" key="10">
    <source>
        <dbReference type="Google" id="ProtNLM"/>
    </source>
</evidence>
<evidence type="ECO:0000256" key="6">
    <source>
        <dbReference type="PIRSR" id="PIRSR602129-50"/>
    </source>
</evidence>
<reference evidence="8" key="1">
    <citation type="journal article" date="2021" name="G3 (Bethesda)">
        <title>Genome and transcriptome analysis of the beet armyworm Spodoptera exigua reveals targets for pest control. .</title>
        <authorList>
            <person name="Simon S."/>
            <person name="Breeschoten T."/>
            <person name="Jansen H.J."/>
            <person name="Dirks R.P."/>
            <person name="Schranz M.E."/>
            <person name="Ros V.I.D."/>
        </authorList>
    </citation>
    <scope>NUCLEOTIDE SEQUENCE</scope>
    <source>
        <strain evidence="8">TB_SE_WUR_2020</strain>
    </source>
</reference>
<dbReference type="PROSITE" id="PS00392">
    <property type="entry name" value="DDC_GAD_HDC_YDC"/>
    <property type="match status" value="1"/>
</dbReference>
<keyword evidence="4 6" id="KW-0663">Pyridoxal phosphate</keyword>
<evidence type="ECO:0000256" key="5">
    <source>
        <dbReference type="ARBA" id="ARBA00023239"/>
    </source>
</evidence>
<organism evidence="8 9">
    <name type="scientific">Spodoptera exigua</name>
    <name type="common">Beet armyworm</name>
    <name type="synonym">Noctua fulgens</name>
    <dbReference type="NCBI Taxonomy" id="7107"/>
    <lineage>
        <taxon>Eukaryota</taxon>
        <taxon>Metazoa</taxon>
        <taxon>Ecdysozoa</taxon>
        <taxon>Arthropoda</taxon>
        <taxon>Hexapoda</taxon>
        <taxon>Insecta</taxon>
        <taxon>Pterygota</taxon>
        <taxon>Neoptera</taxon>
        <taxon>Endopterygota</taxon>
        <taxon>Lepidoptera</taxon>
        <taxon>Glossata</taxon>
        <taxon>Ditrysia</taxon>
        <taxon>Noctuoidea</taxon>
        <taxon>Noctuidae</taxon>
        <taxon>Amphipyrinae</taxon>
        <taxon>Spodoptera</taxon>
    </lineage>
</organism>
<dbReference type="PANTHER" id="PTHR45677">
    <property type="entry name" value="GLUTAMATE DECARBOXYLASE-RELATED"/>
    <property type="match status" value="1"/>
</dbReference>
<dbReference type="InterPro" id="IPR021115">
    <property type="entry name" value="Pyridoxal-P_BS"/>
</dbReference>
<dbReference type="GO" id="GO:0005737">
    <property type="term" value="C:cytoplasm"/>
    <property type="evidence" value="ECO:0007669"/>
    <property type="project" value="TreeGrafter"/>
</dbReference>
<dbReference type="Gene3D" id="3.40.640.10">
    <property type="entry name" value="Type I PLP-dependent aspartate aminotransferase-like (Major domain)"/>
    <property type="match status" value="2"/>
</dbReference>
<comment type="similarity">
    <text evidence="2 7">Belongs to the group II decarboxylase family.</text>
</comment>
<feature type="modified residue" description="N6-(pyridoxal phosphate)lysine" evidence="6">
    <location>
        <position position="228"/>
    </location>
</feature>
<dbReference type="EMBL" id="JACEFF010000337">
    <property type="protein sequence ID" value="KAH9639491.1"/>
    <property type="molecule type" value="Genomic_DNA"/>
</dbReference>
<accession>A0A922MM09</accession>
<name>A0A922MM09_SPOEX</name>
<sequence>MAGDYCLAQDLDVTKGVNDKDLEKCVREVLKYSVKTHKGTFKNQLFCATDPYGLAGAWLSEACNTSQYTFEVGPVFTLIELKLLNHILKLFGIPNGDGIFSPGGSISMLYGIVAARYKAFPEIKTKGMRSLPELVIFTSQDMLVDKLDEAIQIERDLGRCPLFVNGTAGTTVLGAIDDLEAIADVCKKHGVWMHVDGCWGGSLMLSPKYRNKLKGVERANSIAWNPHKMMGAPLQCSVFMVRDKGLLHEANCAAAQYLFAQDKFYDVSYDTGDKSVQCGRKIDSFKLWMMWKARGDLGLSELADRTMTTAQFCIEAVANRPGFKLVSDITPKIKELLILNSQLMVAYSPLQHHKNFFRLAFTFHPEIDSHQVVQMLNSIEQCGETVTMEMLT</sequence>
<evidence type="ECO:0000256" key="7">
    <source>
        <dbReference type="RuleBase" id="RU000382"/>
    </source>
</evidence>
<dbReference type="InterPro" id="IPR002129">
    <property type="entry name" value="PyrdxlP-dep_de-COase"/>
</dbReference>
<dbReference type="SUPFAM" id="SSF53383">
    <property type="entry name" value="PLP-dependent transferases"/>
    <property type="match status" value="1"/>
</dbReference>
<comment type="cofactor">
    <cofactor evidence="1 6 7">
        <name>pyridoxal 5'-phosphate</name>
        <dbReference type="ChEBI" id="CHEBI:597326"/>
    </cofactor>
</comment>
<dbReference type="Pfam" id="PF00282">
    <property type="entry name" value="Pyridoxal_deC"/>
    <property type="match status" value="1"/>
</dbReference>
<dbReference type="AlphaFoldDB" id="A0A922MM09"/>
<evidence type="ECO:0000256" key="2">
    <source>
        <dbReference type="ARBA" id="ARBA00009533"/>
    </source>
</evidence>
<dbReference type="Gene3D" id="3.90.1150.170">
    <property type="match status" value="2"/>
</dbReference>
<protein>
    <recommendedName>
        <fullName evidence="10">Glutamate decarboxylase</fullName>
    </recommendedName>
</protein>